<evidence type="ECO:0000313" key="5">
    <source>
        <dbReference type="EMBL" id="CAF1997919.1"/>
    </source>
</evidence>
<dbReference type="GO" id="GO:0009451">
    <property type="term" value="P:RNA modification"/>
    <property type="evidence" value="ECO:0007669"/>
    <property type="project" value="InterPro"/>
</dbReference>
<dbReference type="Pfam" id="PF20431">
    <property type="entry name" value="E_motif"/>
    <property type="match status" value="1"/>
</dbReference>
<reference evidence="5" key="1">
    <citation type="submission" date="2021-01" db="EMBL/GenBank/DDBJ databases">
        <authorList>
            <consortium name="Genoscope - CEA"/>
            <person name="William W."/>
        </authorList>
    </citation>
    <scope>NUCLEOTIDE SEQUENCE</scope>
</reference>
<feature type="repeat" description="PPR" evidence="3">
    <location>
        <begin position="211"/>
        <end position="245"/>
    </location>
</feature>
<name>A0A816MQK1_BRANA</name>
<dbReference type="InterPro" id="IPR032867">
    <property type="entry name" value="DYW_dom"/>
</dbReference>
<dbReference type="InterPro" id="IPR046960">
    <property type="entry name" value="PPR_At4g14850-like_plant"/>
</dbReference>
<comment type="similarity">
    <text evidence="1">Belongs to the PPR family. PCMP-H subfamily.</text>
</comment>
<proteinExistence type="inferred from homology"/>
<dbReference type="Pfam" id="PF20430">
    <property type="entry name" value="Eplus_motif"/>
    <property type="match status" value="1"/>
</dbReference>
<evidence type="ECO:0000259" key="4">
    <source>
        <dbReference type="Pfam" id="PF14432"/>
    </source>
</evidence>
<dbReference type="Proteomes" id="UP001295469">
    <property type="component" value="Chromosome C07"/>
</dbReference>
<feature type="repeat" description="PPR" evidence="3">
    <location>
        <begin position="277"/>
        <end position="311"/>
    </location>
</feature>
<feature type="repeat" description="PPR" evidence="3">
    <location>
        <begin position="73"/>
        <end position="107"/>
    </location>
</feature>
<accession>A0A816MQK1</accession>
<dbReference type="PANTHER" id="PTHR47926">
    <property type="entry name" value="PENTATRICOPEPTIDE REPEAT-CONTAINING PROTEIN"/>
    <property type="match status" value="1"/>
</dbReference>
<evidence type="ECO:0000256" key="1">
    <source>
        <dbReference type="ARBA" id="ARBA00006643"/>
    </source>
</evidence>
<organism evidence="5">
    <name type="scientific">Brassica napus</name>
    <name type="common">Rape</name>
    <dbReference type="NCBI Taxonomy" id="3708"/>
    <lineage>
        <taxon>Eukaryota</taxon>
        <taxon>Viridiplantae</taxon>
        <taxon>Streptophyta</taxon>
        <taxon>Embryophyta</taxon>
        <taxon>Tracheophyta</taxon>
        <taxon>Spermatophyta</taxon>
        <taxon>Magnoliopsida</taxon>
        <taxon>eudicotyledons</taxon>
        <taxon>Gunneridae</taxon>
        <taxon>Pentapetalae</taxon>
        <taxon>rosids</taxon>
        <taxon>malvids</taxon>
        <taxon>Brassicales</taxon>
        <taxon>Brassicaceae</taxon>
        <taxon>Brassiceae</taxon>
        <taxon>Brassica</taxon>
    </lineage>
</organism>
<dbReference type="Gene3D" id="1.25.40.10">
    <property type="entry name" value="Tetratricopeptide repeat domain"/>
    <property type="match status" value="4"/>
</dbReference>
<dbReference type="InterPro" id="IPR002885">
    <property type="entry name" value="PPR_rpt"/>
</dbReference>
<dbReference type="FunFam" id="1.25.40.10:FF:000184">
    <property type="entry name" value="Pentatricopeptide repeat-containing protein, chloroplastic"/>
    <property type="match status" value="1"/>
</dbReference>
<dbReference type="InterPro" id="IPR046849">
    <property type="entry name" value="E2_motif"/>
</dbReference>
<sequence length="619" mass="70013">MLAKQTPLTKQMLSKLLQTSSSKPKQLKKIHALVLTSGLSVKNSLLTHLLENLTLVGDMCYARKVFDEMHKPRVFLWNTLFKGYVKNNLPFESVQLYKKMRDLDVRPDEFTYPFVVKAISQLGVLAPCGFAFHAHVVKHGFETLGIVATELVMMYMKFGELKSAQFLFESMQGKDLVAWNAFIAVCVQTGNSALALECYNKMCADDAVLFDSFTVVSMLSACGQLGSLEIGKEVYDRARREGIDCNIIVENARLDMFLKCGSTEEAMVLFEEMEQRNVVSWSTMIVGYAMNGDSDEALALFNMMQNQGIRPNYVTFLGVLSACSHAGLVDEGKKYFGIMARSSDKSLEPRKEHYACMVDLLGRSGLLEEAYEFIKNMPLEPDAGIWGALLGACAVHGEIKLGQKVADVLVETAPDIGAYQVLLSNIYAAAGKWHCVDKVRSKMRKLGTKKVAAYSSVEFDGQLHYFNRGDKSHPQTKAIYEKLEEVLKKIRSMGYVPQTGSVFHDVETEEKESSLSHHSEKLAIAFGLINGRVEDPIRVMKNLRTCDDCHVFAKFVSRVTSRDIIMRDKNRFHHFRNGVCSCREFWFLINKTWIWQQIVKLWFHAYAVIRCLKQRDSIE</sequence>
<dbReference type="Pfam" id="PF14432">
    <property type="entry name" value="DYW_deaminase"/>
    <property type="match status" value="1"/>
</dbReference>
<dbReference type="NCBIfam" id="TIGR00756">
    <property type="entry name" value="PPR"/>
    <property type="match status" value="3"/>
</dbReference>
<feature type="domain" description="DYW" evidence="4">
    <location>
        <begin position="494"/>
        <end position="586"/>
    </location>
</feature>
<dbReference type="AlphaFoldDB" id="A0A816MQK1"/>
<dbReference type="Pfam" id="PF13041">
    <property type="entry name" value="PPR_2"/>
    <property type="match status" value="2"/>
</dbReference>
<protein>
    <submittedName>
        <fullName evidence="5">(rape) hypothetical protein</fullName>
    </submittedName>
</protein>
<dbReference type="PROSITE" id="PS51375">
    <property type="entry name" value="PPR"/>
    <property type="match status" value="3"/>
</dbReference>
<dbReference type="InterPro" id="IPR046848">
    <property type="entry name" value="E_motif"/>
</dbReference>
<keyword evidence="2" id="KW-0677">Repeat</keyword>
<evidence type="ECO:0000256" key="3">
    <source>
        <dbReference type="PROSITE-ProRule" id="PRU00708"/>
    </source>
</evidence>
<dbReference type="InterPro" id="IPR011990">
    <property type="entry name" value="TPR-like_helical_dom_sf"/>
</dbReference>
<evidence type="ECO:0000256" key="2">
    <source>
        <dbReference type="ARBA" id="ARBA00022737"/>
    </source>
</evidence>
<dbReference type="Pfam" id="PF01535">
    <property type="entry name" value="PPR"/>
    <property type="match status" value="3"/>
</dbReference>
<gene>
    <name evidence="5" type="ORF">DARMORV10_C07P32080.1</name>
</gene>
<dbReference type="EMBL" id="HG994371">
    <property type="protein sequence ID" value="CAF1997919.1"/>
    <property type="molecule type" value="Genomic_DNA"/>
</dbReference>
<dbReference type="GO" id="GO:0008270">
    <property type="term" value="F:zinc ion binding"/>
    <property type="evidence" value="ECO:0007669"/>
    <property type="project" value="InterPro"/>
</dbReference>
<dbReference type="GO" id="GO:0003723">
    <property type="term" value="F:RNA binding"/>
    <property type="evidence" value="ECO:0007669"/>
    <property type="project" value="InterPro"/>
</dbReference>
<dbReference type="FunFam" id="1.25.40.10:FF:000344">
    <property type="entry name" value="Pentatricopeptide repeat-containing protein"/>
    <property type="match status" value="1"/>
</dbReference>